<gene>
    <name evidence="1" type="ORF">SS37A_07220</name>
</gene>
<dbReference type="Gene3D" id="3.40.50.450">
    <property type="match status" value="1"/>
</dbReference>
<evidence type="ECO:0000313" key="2">
    <source>
        <dbReference type="Proteomes" id="UP001317629"/>
    </source>
</evidence>
<name>A0ABM8E5E4_9HYPH</name>
<proteinExistence type="predicted"/>
<protein>
    <recommendedName>
        <fullName evidence="3">Nucleoside 2-deoxyribosyltransferase</fullName>
    </recommendedName>
</protein>
<dbReference type="Proteomes" id="UP001317629">
    <property type="component" value="Chromosome"/>
</dbReference>
<evidence type="ECO:0000313" key="1">
    <source>
        <dbReference type="EMBL" id="BDV33193.1"/>
    </source>
</evidence>
<sequence length="280" mass="32327">MFNLLMKSVPWESGRDTLPLDRLFEYTNEAIAADFKEGPTVLFDKLIRFPCLFMQEGRGDELAYTGTITRARIAGAEISIEYTLDSDVPPFLNSTIYNRRIEFDMPRDFEFSRNHWAVKDIDLYRVLLRNFQPRRQRPTVFTIPEQEKIEPVLVAVMMPFDAGFGAVYDALRTTVERTGLRCRRADEIWENPAIIQDIVSLIDRSRVVVCDCTGRNPNVFYEIGIAHTLGREVILITQTDADIPFDLRHLRYVRYLNNAEGREQLSVQLAARINTLLGND</sequence>
<keyword evidence="2" id="KW-1185">Reference proteome</keyword>
<dbReference type="EMBL" id="AP027142">
    <property type="protein sequence ID" value="BDV33193.1"/>
    <property type="molecule type" value="Genomic_DNA"/>
</dbReference>
<evidence type="ECO:0008006" key="3">
    <source>
        <dbReference type="Google" id="ProtNLM"/>
    </source>
</evidence>
<reference evidence="1 2" key="1">
    <citation type="journal article" date="2023" name="Int. J. Syst. Evol. Microbiol.">
        <title>Methylocystis iwaonis sp. nov., a type II methane-oxidizing bacterium from surface soil of a rice paddy field in Japan, and emended description of the genus Methylocystis (ex Whittenbury et al. 1970) Bowman et al. 1993.</title>
        <authorList>
            <person name="Kaise H."/>
            <person name="Sawadogo J.B."/>
            <person name="Alam M.S."/>
            <person name="Ueno C."/>
            <person name="Dianou D."/>
            <person name="Shinjo R."/>
            <person name="Asakawa S."/>
        </authorList>
    </citation>
    <scope>NUCLEOTIDE SEQUENCE [LARGE SCALE GENOMIC DNA]</scope>
    <source>
        <strain evidence="1 2">SS37A-Re</strain>
    </source>
</reference>
<organism evidence="1 2">
    <name type="scientific">Methylocystis iwaonis</name>
    <dbReference type="NCBI Taxonomy" id="2885079"/>
    <lineage>
        <taxon>Bacteria</taxon>
        <taxon>Pseudomonadati</taxon>
        <taxon>Pseudomonadota</taxon>
        <taxon>Alphaproteobacteria</taxon>
        <taxon>Hyphomicrobiales</taxon>
        <taxon>Methylocystaceae</taxon>
        <taxon>Methylocystis</taxon>
    </lineage>
</organism>
<accession>A0ABM8E5E4</accession>
<dbReference type="RefSeq" id="WP_281930537.1">
    <property type="nucleotide sequence ID" value="NZ_AP027142.1"/>
</dbReference>